<dbReference type="Proteomes" id="UP000286701">
    <property type="component" value="Unassembled WGS sequence"/>
</dbReference>
<dbReference type="Pfam" id="PF10604">
    <property type="entry name" value="Polyketide_cyc2"/>
    <property type="match status" value="1"/>
</dbReference>
<sequence>MNVLFIILAIIAAIVVVLLLAAAFSKSDYAVEREIIIKKPVAQVFGYVRYLKNMDDYNKWVMVDPIMQKDYKGEDGAEGFAYAWDSDNKGGRGEQVIKKIEEDKRIDVQITFIKPFAGISDSYMITEPTMDNNTTVKWGFASKMPYPMNAMMLFMDMGEMLGKDLTISLQNLKQIIEKQP</sequence>
<protein>
    <submittedName>
        <fullName evidence="1">Polyketide cyclase</fullName>
    </submittedName>
</protein>
<gene>
    <name evidence="1" type="ORF">EPL05_11420</name>
</gene>
<dbReference type="InterPro" id="IPR023393">
    <property type="entry name" value="START-like_dom_sf"/>
</dbReference>
<dbReference type="InterPro" id="IPR019587">
    <property type="entry name" value="Polyketide_cyclase/dehydratase"/>
</dbReference>
<dbReference type="SUPFAM" id="SSF55961">
    <property type="entry name" value="Bet v1-like"/>
    <property type="match status" value="1"/>
</dbReference>
<comment type="caution">
    <text evidence="1">The sequence shown here is derived from an EMBL/GenBank/DDBJ whole genome shotgun (WGS) entry which is preliminary data.</text>
</comment>
<organism evidence="1 2">
    <name type="scientific">Mucilaginibacter gilvus</name>
    <dbReference type="NCBI Taxonomy" id="2305909"/>
    <lineage>
        <taxon>Bacteria</taxon>
        <taxon>Pseudomonadati</taxon>
        <taxon>Bacteroidota</taxon>
        <taxon>Sphingobacteriia</taxon>
        <taxon>Sphingobacteriales</taxon>
        <taxon>Sphingobacteriaceae</taxon>
        <taxon>Mucilaginibacter</taxon>
    </lineage>
</organism>
<dbReference type="OrthoDB" id="9807923at2"/>
<dbReference type="AlphaFoldDB" id="A0A444MPF7"/>
<dbReference type="CDD" id="cd07818">
    <property type="entry name" value="SRPBCC_1"/>
    <property type="match status" value="1"/>
</dbReference>
<keyword evidence="2" id="KW-1185">Reference proteome</keyword>
<accession>A0A444MPF7</accession>
<dbReference type="RefSeq" id="WP_128534092.1">
    <property type="nucleotide sequence ID" value="NZ_SBIW01000004.1"/>
</dbReference>
<dbReference type="Gene3D" id="3.30.530.20">
    <property type="match status" value="1"/>
</dbReference>
<evidence type="ECO:0000313" key="2">
    <source>
        <dbReference type="Proteomes" id="UP000286701"/>
    </source>
</evidence>
<name>A0A444MPF7_9SPHI</name>
<evidence type="ECO:0000313" key="1">
    <source>
        <dbReference type="EMBL" id="RWY52506.1"/>
    </source>
</evidence>
<proteinExistence type="predicted"/>
<dbReference type="EMBL" id="SBIW01000004">
    <property type="protein sequence ID" value="RWY52506.1"/>
    <property type="molecule type" value="Genomic_DNA"/>
</dbReference>
<reference evidence="1 2" key="1">
    <citation type="submission" date="2019-01" db="EMBL/GenBank/DDBJ databases">
        <title>Mucilaginibacter antarcticum sp. nov., isolated from antarctic soil.</title>
        <authorList>
            <person name="Yan Y.-Q."/>
            <person name="Du Z.-J."/>
        </authorList>
    </citation>
    <scope>NUCLEOTIDE SEQUENCE [LARGE SCALE GENOMIC DNA]</scope>
    <source>
        <strain evidence="1 2">F01003</strain>
    </source>
</reference>